<evidence type="ECO:0000256" key="9">
    <source>
        <dbReference type="SAM" id="MobiDB-lite"/>
    </source>
</evidence>
<feature type="compositionally biased region" description="Acidic residues" evidence="9">
    <location>
        <begin position="1037"/>
        <end position="1047"/>
    </location>
</feature>
<proteinExistence type="predicted"/>
<dbReference type="InterPro" id="IPR000719">
    <property type="entry name" value="Prot_kinase_dom"/>
</dbReference>
<dbReference type="AlphaFoldDB" id="A0A316VZN5"/>
<dbReference type="PROSITE" id="PS50011">
    <property type="entry name" value="PROTEIN_KINASE_DOM"/>
    <property type="match status" value="1"/>
</dbReference>
<evidence type="ECO:0000256" key="8">
    <source>
        <dbReference type="ARBA" id="ARBA00048679"/>
    </source>
</evidence>
<evidence type="ECO:0000256" key="7">
    <source>
        <dbReference type="ARBA" id="ARBA00047899"/>
    </source>
</evidence>
<comment type="catalytic activity">
    <reaction evidence="8">
        <text>L-seryl-[protein] + ATP = O-phospho-L-seryl-[protein] + ADP + H(+)</text>
        <dbReference type="Rhea" id="RHEA:17989"/>
        <dbReference type="Rhea" id="RHEA-COMP:9863"/>
        <dbReference type="Rhea" id="RHEA-COMP:11604"/>
        <dbReference type="ChEBI" id="CHEBI:15378"/>
        <dbReference type="ChEBI" id="CHEBI:29999"/>
        <dbReference type="ChEBI" id="CHEBI:30616"/>
        <dbReference type="ChEBI" id="CHEBI:83421"/>
        <dbReference type="ChEBI" id="CHEBI:456216"/>
        <dbReference type="EC" id="2.7.11.1"/>
    </reaction>
</comment>
<feature type="region of interest" description="Disordered" evidence="9">
    <location>
        <begin position="99"/>
        <end position="125"/>
    </location>
</feature>
<dbReference type="FunFam" id="1.10.510.10:FF:000294">
    <property type="entry name" value="Serine/threonine-protein kinase OXI1"/>
    <property type="match status" value="1"/>
</dbReference>
<evidence type="ECO:0000256" key="4">
    <source>
        <dbReference type="ARBA" id="ARBA00022741"/>
    </source>
</evidence>
<dbReference type="PROSITE" id="PS51285">
    <property type="entry name" value="AGC_KINASE_CTER"/>
    <property type="match status" value="1"/>
</dbReference>
<dbReference type="GeneID" id="37032376"/>
<feature type="compositionally biased region" description="Polar residues" evidence="9">
    <location>
        <begin position="976"/>
        <end position="992"/>
    </location>
</feature>
<dbReference type="Gene3D" id="3.30.200.20">
    <property type="entry name" value="Phosphorylase Kinase, domain 1"/>
    <property type="match status" value="2"/>
</dbReference>
<keyword evidence="13" id="KW-1185">Reference proteome</keyword>
<feature type="compositionally biased region" description="Polar residues" evidence="9">
    <location>
        <begin position="396"/>
        <end position="405"/>
    </location>
</feature>
<keyword evidence="3" id="KW-0808">Transferase</keyword>
<evidence type="ECO:0000313" key="12">
    <source>
        <dbReference type="EMBL" id="PWN41741.1"/>
    </source>
</evidence>
<feature type="region of interest" description="Disordered" evidence="9">
    <location>
        <begin position="934"/>
        <end position="1196"/>
    </location>
</feature>
<keyword evidence="6" id="KW-0067">ATP-binding</keyword>
<evidence type="ECO:0000259" key="10">
    <source>
        <dbReference type="PROSITE" id="PS50011"/>
    </source>
</evidence>
<dbReference type="InterPro" id="IPR000961">
    <property type="entry name" value="AGC-kinase_C"/>
</dbReference>
<dbReference type="InterPro" id="IPR045270">
    <property type="entry name" value="STKc_AGC"/>
</dbReference>
<comment type="catalytic activity">
    <reaction evidence="7">
        <text>L-threonyl-[protein] + ATP = O-phospho-L-threonyl-[protein] + ADP + H(+)</text>
        <dbReference type="Rhea" id="RHEA:46608"/>
        <dbReference type="Rhea" id="RHEA-COMP:11060"/>
        <dbReference type="Rhea" id="RHEA-COMP:11605"/>
        <dbReference type="ChEBI" id="CHEBI:15378"/>
        <dbReference type="ChEBI" id="CHEBI:30013"/>
        <dbReference type="ChEBI" id="CHEBI:30616"/>
        <dbReference type="ChEBI" id="CHEBI:61977"/>
        <dbReference type="ChEBI" id="CHEBI:456216"/>
        <dbReference type="EC" id="2.7.11.1"/>
    </reaction>
</comment>
<feature type="region of interest" description="Disordered" evidence="9">
    <location>
        <begin position="216"/>
        <end position="272"/>
    </location>
</feature>
<dbReference type="STRING" id="1522189.A0A316VZN5"/>
<feature type="compositionally biased region" description="Polar residues" evidence="9">
    <location>
        <begin position="1126"/>
        <end position="1138"/>
    </location>
</feature>
<dbReference type="GO" id="GO:0004674">
    <property type="term" value="F:protein serine/threonine kinase activity"/>
    <property type="evidence" value="ECO:0007669"/>
    <property type="project" value="UniProtKB-KW"/>
</dbReference>
<dbReference type="FunFam" id="1.10.510.10:FF:000465">
    <property type="entry name" value="Non-specific serine/threonine protein kinase"/>
    <property type="match status" value="1"/>
</dbReference>
<evidence type="ECO:0000256" key="5">
    <source>
        <dbReference type="ARBA" id="ARBA00022777"/>
    </source>
</evidence>
<dbReference type="InterPro" id="IPR011009">
    <property type="entry name" value="Kinase-like_dom_sf"/>
</dbReference>
<dbReference type="OrthoDB" id="63267at2759"/>
<feature type="region of interest" description="Disordered" evidence="9">
    <location>
        <begin position="654"/>
        <end position="694"/>
    </location>
</feature>
<dbReference type="GO" id="GO:0106310">
    <property type="term" value="F:protein serine kinase activity"/>
    <property type="evidence" value="ECO:0007669"/>
    <property type="project" value="RHEA"/>
</dbReference>
<keyword evidence="4" id="KW-0547">Nucleotide-binding</keyword>
<protein>
    <recommendedName>
        <fullName evidence="1">non-specific serine/threonine protein kinase</fullName>
        <ecNumber evidence="1">2.7.11.1</ecNumber>
    </recommendedName>
</protein>
<evidence type="ECO:0000259" key="11">
    <source>
        <dbReference type="PROSITE" id="PS51285"/>
    </source>
</evidence>
<dbReference type="EC" id="2.7.11.1" evidence="1"/>
<dbReference type="PROSITE" id="PS00108">
    <property type="entry name" value="PROTEIN_KINASE_ST"/>
    <property type="match status" value="1"/>
</dbReference>
<accession>A0A316VZN5</accession>
<evidence type="ECO:0000313" key="13">
    <source>
        <dbReference type="Proteomes" id="UP000245783"/>
    </source>
</evidence>
<dbReference type="PANTHER" id="PTHR24351">
    <property type="entry name" value="RIBOSOMAL PROTEIN S6 KINASE"/>
    <property type="match status" value="1"/>
</dbReference>
<reference evidence="12 13" key="1">
    <citation type="journal article" date="2018" name="Mol. Biol. Evol.">
        <title>Broad Genomic Sampling Reveals a Smut Pathogenic Ancestry of the Fungal Clade Ustilaginomycotina.</title>
        <authorList>
            <person name="Kijpornyongpan T."/>
            <person name="Mondo S.J."/>
            <person name="Barry K."/>
            <person name="Sandor L."/>
            <person name="Lee J."/>
            <person name="Lipzen A."/>
            <person name="Pangilinan J."/>
            <person name="LaButti K."/>
            <person name="Hainaut M."/>
            <person name="Henrissat B."/>
            <person name="Grigoriev I.V."/>
            <person name="Spatafora J.W."/>
            <person name="Aime M.C."/>
        </authorList>
    </citation>
    <scope>NUCLEOTIDE SEQUENCE [LARGE SCALE GENOMIC DNA]</scope>
    <source>
        <strain evidence="12 13">MCA 4658</strain>
    </source>
</reference>
<evidence type="ECO:0000256" key="2">
    <source>
        <dbReference type="ARBA" id="ARBA00022527"/>
    </source>
</evidence>
<feature type="compositionally biased region" description="Polar residues" evidence="9">
    <location>
        <begin position="1086"/>
        <end position="1097"/>
    </location>
</feature>
<feature type="compositionally biased region" description="Polar residues" evidence="9">
    <location>
        <begin position="434"/>
        <end position="465"/>
    </location>
</feature>
<keyword evidence="5 12" id="KW-0418">Kinase</keyword>
<feature type="compositionally biased region" description="Acidic residues" evidence="9">
    <location>
        <begin position="943"/>
        <end position="956"/>
    </location>
</feature>
<evidence type="ECO:0000256" key="6">
    <source>
        <dbReference type="ARBA" id="ARBA00022840"/>
    </source>
</evidence>
<feature type="compositionally biased region" description="Polar residues" evidence="9">
    <location>
        <begin position="364"/>
        <end position="386"/>
    </location>
</feature>
<evidence type="ECO:0000256" key="3">
    <source>
        <dbReference type="ARBA" id="ARBA00022679"/>
    </source>
</evidence>
<dbReference type="RefSeq" id="XP_025368901.1">
    <property type="nucleotide sequence ID" value="XM_025510506.1"/>
</dbReference>
<dbReference type="FunFam" id="3.30.200.20:FF:000743">
    <property type="entry name" value="Non-specific serine/threonine protein kinase"/>
    <property type="match status" value="1"/>
</dbReference>
<gene>
    <name evidence="12" type="ORF">IE81DRAFT_158079</name>
</gene>
<dbReference type="Gene3D" id="1.10.510.10">
    <property type="entry name" value="Transferase(Phosphotransferase) domain 1"/>
    <property type="match status" value="2"/>
</dbReference>
<name>A0A316VZN5_9BASI</name>
<dbReference type="InterPro" id="IPR008271">
    <property type="entry name" value="Ser/Thr_kinase_AS"/>
</dbReference>
<feature type="region of interest" description="Disordered" evidence="9">
    <location>
        <begin position="336"/>
        <end position="490"/>
    </location>
</feature>
<dbReference type="SMART" id="SM00133">
    <property type="entry name" value="S_TK_X"/>
    <property type="match status" value="1"/>
</dbReference>
<dbReference type="CDD" id="cd05123">
    <property type="entry name" value="STKc_AGC"/>
    <property type="match status" value="1"/>
</dbReference>
<feature type="domain" description="Protein kinase" evidence="10">
    <location>
        <begin position="497"/>
        <end position="818"/>
    </location>
</feature>
<dbReference type="SMART" id="SM00220">
    <property type="entry name" value="S_TKc"/>
    <property type="match status" value="1"/>
</dbReference>
<feature type="compositionally biased region" description="Low complexity" evidence="9">
    <location>
        <begin position="1112"/>
        <end position="1125"/>
    </location>
</feature>
<feature type="region of interest" description="Disordered" evidence="9">
    <location>
        <begin position="862"/>
        <end position="909"/>
    </location>
</feature>
<dbReference type="GO" id="GO:0005524">
    <property type="term" value="F:ATP binding"/>
    <property type="evidence" value="ECO:0007669"/>
    <property type="project" value="UniProtKB-KW"/>
</dbReference>
<dbReference type="Pfam" id="PF00069">
    <property type="entry name" value="Pkinase"/>
    <property type="match status" value="2"/>
</dbReference>
<organism evidence="12 13">
    <name type="scientific">Ceraceosorus guamensis</name>
    <dbReference type="NCBI Taxonomy" id="1522189"/>
    <lineage>
        <taxon>Eukaryota</taxon>
        <taxon>Fungi</taxon>
        <taxon>Dikarya</taxon>
        <taxon>Basidiomycota</taxon>
        <taxon>Ustilaginomycotina</taxon>
        <taxon>Exobasidiomycetes</taxon>
        <taxon>Ceraceosorales</taxon>
        <taxon>Ceraceosoraceae</taxon>
        <taxon>Ceraceosorus</taxon>
    </lineage>
</organism>
<evidence type="ECO:0000256" key="1">
    <source>
        <dbReference type="ARBA" id="ARBA00012513"/>
    </source>
</evidence>
<sequence length="1208" mass="129053">MPAVTSPPATISSHGSSGKKFSTITGQGQYSNRSNTSGAGGLGSRQSVKGLFDLGNASKAGSNLTASKSAAATAAASGVGPAAAAAISREDGIWSVSVAEARDKRQEPVTSKRSSRQGPPKPSIPAYTLYITNPTHNLTLLRNVVEIGDLDAKLREAIPTSGSSKTLPALPALPTVAQNSTSASQPNSRRILQTISRTLSPGANRNRERSALSNLTGIASPKGENGAAQLAPVTPTKSGSPADEKGQGILGATTPTSPGNIPSTPVEKASDAHNITTKLATYFTTISNIPAVRKHKAWRRFVRVGSDDFESVRVERRVRKVRSDLAEHVKATVAPTNTNVGLAAPHGRPSVGDDGGRTEDEADSQSASGRSAISRPPSQAASQRNSVVGVPPFVPSRTSSAAPSNDSDHARDVGRKPSSFANIPEEHEKPDSVHASSSSKTQRTKDASAQQTGQAENSKSSNNALSAPAGKDTKPERKHRRVRSEHKDKDKVTVDDFEMIRVLGKGCAGKVLLARHKASDGLFAMKSIHKRHVLAHQELQHTLTEQAVLKRMANDVIDPFVVKLWWSFHDKNNLYLVMDFHPGGDLATQLSRWGRLGRDRARFYAAEIVEGVEGLHRAGVIYRDLKPENVLIGADGHIVLSDFGLSKEFPVHGEDGARAGSSTPPPGSPKRSHSSAQISGGKAHQPHWMSASDDGAATASDAFASRGSKARWADDRDTTTTFCGTAEYLAPEVIQGGAYSYEVDWWSFGTMLFEMLTGITPFWAETHADMYVRVLHDELKFPDDRVLDQDTKSVLRGLLQRNPMLRMKEPRIKKHPYFAMIEWQHVFHKRYIAPYIPPIDPDNEADTQNFDETFLDMQPVVNGADDDPFEEGSVSNQAAMAGDASDDRPPADSAGVGDVGADKSGAAVKTTGADEKSLFDGYSFRGRRDSEAISSIFSSGPSEELEENAVESEDDETAARNAVAALAHLESEASGDGSTSNASTSTQPTSIAYSRERAANATGGTGSSEGHDSVTHSNKSRTALSASGVPAHGTINETDDEDEDWDMVDTPSGQKFESEINGGKGNNLFSRGVVDTYRMLRRQESSKLPTSASSGSRAFNRLSRKQPSSRRNLGSTSNGNFNSTSAVSLESSAARSGNETGGAVSGDDAASEREAADLSNSAATNSDTRHRKAGASPSVASSDEQLQERNRQRMKKIKRFTTFFEVAR</sequence>
<dbReference type="EMBL" id="KZ819388">
    <property type="protein sequence ID" value="PWN41741.1"/>
    <property type="molecule type" value="Genomic_DNA"/>
</dbReference>
<dbReference type="SUPFAM" id="SSF56112">
    <property type="entry name" value="Protein kinase-like (PK-like)"/>
    <property type="match status" value="1"/>
</dbReference>
<feature type="domain" description="AGC-kinase C-terminal" evidence="11">
    <location>
        <begin position="819"/>
        <end position="934"/>
    </location>
</feature>
<dbReference type="InParanoid" id="A0A316VZN5"/>
<feature type="compositionally biased region" description="Polar residues" evidence="9">
    <location>
        <begin position="7"/>
        <end position="37"/>
    </location>
</feature>
<feature type="compositionally biased region" description="Basic and acidic residues" evidence="9">
    <location>
        <begin position="406"/>
        <end position="415"/>
    </location>
</feature>
<feature type="compositionally biased region" description="Polar residues" evidence="9">
    <location>
        <begin position="1015"/>
        <end position="1025"/>
    </location>
</feature>
<feature type="compositionally biased region" description="Polar residues" evidence="9">
    <location>
        <begin position="253"/>
        <end position="263"/>
    </location>
</feature>
<keyword evidence="2" id="KW-0723">Serine/threonine-protein kinase</keyword>
<dbReference type="Proteomes" id="UP000245783">
    <property type="component" value="Unassembled WGS sequence"/>
</dbReference>
<feature type="region of interest" description="Disordered" evidence="9">
    <location>
        <begin position="1"/>
        <end position="48"/>
    </location>
</feature>